<dbReference type="InterPro" id="IPR014221">
    <property type="entry name" value="SpoII_E"/>
</dbReference>
<evidence type="ECO:0000256" key="3">
    <source>
        <dbReference type="ARBA" id="ARBA00022475"/>
    </source>
</evidence>
<evidence type="ECO:0000256" key="6">
    <source>
        <dbReference type="ARBA" id="ARBA00022912"/>
    </source>
</evidence>
<evidence type="ECO:0000313" key="17">
    <source>
        <dbReference type="Proteomes" id="UP000253314"/>
    </source>
</evidence>
<organism evidence="16 17">
    <name type="scientific">Bacillus taeanensis</name>
    <dbReference type="NCBI Taxonomy" id="273032"/>
    <lineage>
        <taxon>Bacteria</taxon>
        <taxon>Bacillati</taxon>
        <taxon>Bacillota</taxon>
        <taxon>Bacilli</taxon>
        <taxon>Bacillales</taxon>
        <taxon>Bacillaceae</taxon>
        <taxon>Bacillus</taxon>
    </lineage>
</organism>
<evidence type="ECO:0000256" key="4">
    <source>
        <dbReference type="ARBA" id="ARBA00022692"/>
    </source>
</evidence>
<dbReference type="Gene3D" id="3.60.40.10">
    <property type="entry name" value="PPM-type phosphatase domain"/>
    <property type="match status" value="1"/>
</dbReference>
<dbReference type="Proteomes" id="UP000253314">
    <property type="component" value="Unassembled WGS sequence"/>
</dbReference>
<dbReference type="OrthoDB" id="9763774at2"/>
<evidence type="ECO:0000256" key="9">
    <source>
        <dbReference type="ARBA" id="ARBA00023136"/>
    </source>
</evidence>
<dbReference type="SMART" id="SM00332">
    <property type="entry name" value="PP2Cc"/>
    <property type="match status" value="1"/>
</dbReference>
<dbReference type="EMBL" id="QOCW01000032">
    <property type="protein sequence ID" value="RBW67670.1"/>
    <property type="molecule type" value="Genomic_DNA"/>
</dbReference>
<dbReference type="InterPro" id="IPR052016">
    <property type="entry name" value="Bact_Sigma-Reg"/>
</dbReference>
<reference evidence="16 17" key="1">
    <citation type="submission" date="2018-07" db="EMBL/GenBank/DDBJ databases">
        <title>Lottiidibacillus patelloidae gen. nov., sp. nov., isolated from the intestinal tract of a marine limpet and the reclassification of B. taeanensis BH030017T, B. algicola KMM 3737T and B. hwajinpoensis SW-72T as genus Lottiidibacillus.</title>
        <authorList>
            <person name="Liu R."/>
            <person name="Huang Z."/>
        </authorList>
    </citation>
    <scope>NUCLEOTIDE SEQUENCE [LARGE SCALE GENOMIC DNA]</scope>
    <source>
        <strain evidence="16 17">BH030017</strain>
    </source>
</reference>
<dbReference type="Pfam" id="PF19732">
    <property type="entry name" value="SpoIIE_N"/>
    <property type="match status" value="1"/>
</dbReference>
<dbReference type="NCBIfam" id="TIGR02865">
    <property type="entry name" value="spore_II_E"/>
    <property type="match status" value="1"/>
</dbReference>
<evidence type="ECO:0000259" key="15">
    <source>
        <dbReference type="PROSITE" id="PS51746"/>
    </source>
</evidence>
<feature type="transmembrane region" description="Helical" evidence="14">
    <location>
        <begin position="145"/>
        <end position="163"/>
    </location>
</feature>
<accession>A0A366XMU5</accession>
<dbReference type="InterPro" id="IPR036457">
    <property type="entry name" value="PPM-type-like_dom_sf"/>
</dbReference>
<dbReference type="GO" id="GO:0005886">
    <property type="term" value="C:plasma membrane"/>
    <property type="evidence" value="ECO:0007669"/>
    <property type="project" value="UniProtKB-SubCell"/>
</dbReference>
<keyword evidence="6" id="KW-0904">Protein phosphatase</keyword>
<feature type="transmembrane region" description="Helical" evidence="14">
    <location>
        <begin position="183"/>
        <end position="203"/>
    </location>
</feature>
<keyword evidence="4 14" id="KW-0812">Transmembrane</keyword>
<evidence type="ECO:0000256" key="12">
    <source>
        <dbReference type="ARBA" id="ARBA00058752"/>
    </source>
</evidence>
<feature type="transmembrane region" description="Helical" evidence="14">
    <location>
        <begin position="269"/>
        <end position="286"/>
    </location>
</feature>
<evidence type="ECO:0000256" key="2">
    <source>
        <dbReference type="ARBA" id="ARBA00013081"/>
    </source>
</evidence>
<sequence length="816" mass="91308">MRGLAWINRSQTMPWDFAKRLKAKIEKRIIQSGVLLFMIGFLLGRAFILSEMMPFALPFFASVAFLRKDRAKLAACALLLGSISQNIDQILFIILAIVLYGFIRKLTMRWEKHLLKTVPLLVFSASVSARVILHFLNETMTTTNFFIAAVEGGLSAILTVIFLQSIPLLSTKSLKRSLKNEEIICFIILLASVMTGTIGWVLYGLSVEHILARYLVLVFAFVGGAAIGSTVGVVTGLILGLANVSSLYHMSLLAFSGLLGGLLKEGKKMGVGIGLLIGTLLIGMYGEGNPANMGPILLESLSALFLFLITPKSAISQIARYIPGTNEHSQEQQQYLRKIRDVTAHRVEQFSALFQTLSLSFSPLNFSEEEDQNERDIDYLLSRVTAKTCQNCFKKEQCWVKQFDKTYTFMNEIMQDREKVTADYLFQKEWDKHCVKAKKVSELIHHELSHYEASKKLRRQVQESRRLVADQLLGVSKVMGNFATEIQKERDNHYQHEDQIIEALGEIGLEVDHIDIYSVKQGNIDIEMTIPFCKGHGECEKVIAPLLSDILDEAIIVKHEDHAHYPHGECRVMFGSAKAFIIETGIANAAKGGAWVSGDSHSLIELSSGKYAIAISDGMGNGERAHLESNDTLELLQKILQSGIDETVAIKSVNSVLSLRTTDEIFSTLDLAILDLQNASARFLKVASTPSFIKRGDQVKTIQSSNLPIGMIQEFDVDVVSEQLKAGDLLIMMSDGIYDGAHHVENKDIWLKRKIREMETEDPQEIADLLMEEVIRTRSGQIMDDMTVIVAKIERNLPKWQTIPRYSFATNRKKAQ</sequence>
<keyword evidence="7" id="KW-0749">Sporulation</keyword>
<comment type="catalytic activity">
    <reaction evidence="11">
        <text>O-phospho-L-threonyl-[protein] + H2O = L-threonyl-[protein] + phosphate</text>
        <dbReference type="Rhea" id="RHEA:47004"/>
        <dbReference type="Rhea" id="RHEA-COMP:11060"/>
        <dbReference type="Rhea" id="RHEA-COMP:11605"/>
        <dbReference type="ChEBI" id="CHEBI:15377"/>
        <dbReference type="ChEBI" id="CHEBI:30013"/>
        <dbReference type="ChEBI" id="CHEBI:43474"/>
        <dbReference type="ChEBI" id="CHEBI:61977"/>
        <dbReference type="EC" id="3.1.3.16"/>
    </reaction>
</comment>
<evidence type="ECO:0000256" key="5">
    <source>
        <dbReference type="ARBA" id="ARBA00022801"/>
    </source>
</evidence>
<dbReference type="Pfam" id="PF07228">
    <property type="entry name" value="SpoIIE"/>
    <property type="match status" value="1"/>
</dbReference>
<keyword evidence="3" id="KW-1003">Cell membrane</keyword>
<dbReference type="AlphaFoldDB" id="A0A366XMU5"/>
<dbReference type="GO" id="GO:0030435">
    <property type="term" value="P:sporulation resulting in formation of a cellular spore"/>
    <property type="evidence" value="ECO:0007669"/>
    <property type="project" value="UniProtKB-KW"/>
</dbReference>
<dbReference type="PROSITE" id="PS51746">
    <property type="entry name" value="PPM_2"/>
    <property type="match status" value="1"/>
</dbReference>
<keyword evidence="9 14" id="KW-0472">Membrane</keyword>
<dbReference type="SMART" id="SM00331">
    <property type="entry name" value="PP2C_SIG"/>
    <property type="match status" value="1"/>
</dbReference>
<feature type="domain" description="PPM-type phosphatase" evidence="15">
    <location>
        <begin position="583"/>
        <end position="793"/>
    </location>
</feature>
<dbReference type="InterPro" id="IPR045768">
    <property type="entry name" value="SpoIIE_N"/>
</dbReference>
<comment type="caution">
    <text evidence="16">The sequence shown here is derived from an EMBL/GenBank/DDBJ whole genome shotgun (WGS) entry which is preliminary data.</text>
</comment>
<evidence type="ECO:0000313" key="16">
    <source>
        <dbReference type="EMBL" id="RBW67670.1"/>
    </source>
</evidence>
<dbReference type="SUPFAM" id="SSF81606">
    <property type="entry name" value="PP2C-like"/>
    <property type="match status" value="1"/>
</dbReference>
<feature type="transmembrane region" description="Helical" evidence="14">
    <location>
        <begin position="29"/>
        <end position="48"/>
    </location>
</feature>
<name>A0A366XMU5_9BACI</name>
<dbReference type="PANTHER" id="PTHR43156">
    <property type="entry name" value="STAGE II SPORULATION PROTEIN E-RELATED"/>
    <property type="match status" value="1"/>
</dbReference>
<dbReference type="GO" id="GO:0004722">
    <property type="term" value="F:protein serine/threonine phosphatase activity"/>
    <property type="evidence" value="ECO:0007669"/>
    <property type="project" value="UniProtKB-EC"/>
</dbReference>
<keyword evidence="5 16" id="KW-0378">Hydrolase</keyword>
<comment type="catalytic activity">
    <reaction evidence="10">
        <text>O-phospho-L-seryl-[protein] + H2O = L-seryl-[protein] + phosphate</text>
        <dbReference type="Rhea" id="RHEA:20629"/>
        <dbReference type="Rhea" id="RHEA-COMP:9863"/>
        <dbReference type="Rhea" id="RHEA-COMP:11604"/>
        <dbReference type="ChEBI" id="CHEBI:15377"/>
        <dbReference type="ChEBI" id="CHEBI:29999"/>
        <dbReference type="ChEBI" id="CHEBI:43474"/>
        <dbReference type="ChEBI" id="CHEBI:83421"/>
        <dbReference type="EC" id="3.1.3.16"/>
    </reaction>
</comment>
<evidence type="ECO:0000256" key="7">
    <source>
        <dbReference type="ARBA" id="ARBA00022969"/>
    </source>
</evidence>
<keyword evidence="17" id="KW-1185">Reference proteome</keyword>
<feature type="transmembrane region" description="Helical" evidence="14">
    <location>
        <begin position="246"/>
        <end position="263"/>
    </location>
</feature>
<dbReference type="PANTHER" id="PTHR43156:SF2">
    <property type="entry name" value="STAGE II SPORULATION PROTEIN E"/>
    <property type="match status" value="1"/>
</dbReference>
<evidence type="ECO:0000256" key="13">
    <source>
        <dbReference type="ARBA" id="ARBA00074959"/>
    </source>
</evidence>
<proteinExistence type="predicted"/>
<comment type="function">
    <text evidence="12">Normally needed for pro-sigma E processing during sporulation but can be bypassed in vegetative cells. Activates SpoIIAA by dephosphorylation.</text>
</comment>
<evidence type="ECO:0000256" key="14">
    <source>
        <dbReference type="SAM" id="Phobius"/>
    </source>
</evidence>
<evidence type="ECO:0000256" key="8">
    <source>
        <dbReference type="ARBA" id="ARBA00022989"/>
    </source>
</evidence>
<keyword evidence="8 14" id="KW-1133">Transmembrane helix</keyword>
<feature type="transmembrane region" description="Helical" evidence="14">
    <location>
        <begin position="87"/>
        <end position="103"/>
    </location>
</feature>
<dbReference type="InterPro" id="IPR001932">
    <property type="entry name" value="PPM-type_phosphatase-like_dom"/>
</dbReference>
<evidence type="ECO:0000256" key="11">
    <source>
        <dbReference type="ARBA" id="ARBA00048336"/>
    </source>
</evidence>
<comment type="subcellular location">
    <subcellularLocation>
        <location evidence="1">Cell membrane</location>
        <topology evidence="1">Multi-pass membrane protein</topology>
    </subcellularLocation>
</comment>
<dbReference type="EC" id="3.1.3.16" evidence="2"/>
<feature type="transmembrane region" description="Helical" evidence="14">
    <location>
        <begin position="215"/>
        <end position="239"/>
    </location>
</feature>
<evidence type="ECO:0000256" key="10">
    <source>
        <dbReference type="ARBA" id="ARBA00047761"/>
    </source>
</evidence>
<gene>
    <name evidence="16" type="primary">spoIIE</name>
    <name evidence="16" type="ORF">DS031_21050</name>
</gene>
<evidence type="ECO:0000256" key="1">
    <source>
        <dbReference type="ARBA" id="ARBA00004651"/>
    </source>
</evidence>
<dbReference type="FunFam" id="3.60.40.10:FF:000100">
    <property type="entry name" value="Stage II sporulation protein E"/>
    <property type="match status" value="1"/>
</dbReference>
<protein>
    <recommendedName>
        <fullName evidence="13">Stage II sporulation protein E</fullName>
        <ecNumber evidence="2">3.1.3.16</ecNumber>
    </recommendedName>
</protein>